<keyword evidence="4" id="KW-1185">Reference proteome</keyword>
<keyword evidence="2" id="KW-0732">Signal</keyword>
<dbReference type="Pfam" id="PF09686">
    <property type="entry name" value="Plasmid_RAQPRD"/>
    <property type="match status" value="1"/>
</dbReference>
<organism evidence="3 4">
    <name type="scientific">Alcanivorax dieselolei (strain DSM 16502 / CGMCC 1.3690 / MCCC 1A00001 / B-5)</name>
    <name type="common">Alloalcanivorax dieselolei</name>
    <dbReference type="NCBI Taxonomy" id="930169"/>
    <lineage>
        <taxon>Bacteria</taxon>
        <taxon>Pseudomonadati</taxon>
        <taxon>Pseudomonadota</taxon>
        <taxon>Gammaproteobacteria</taxon>
        <taxon>Oceanospirillales</taxon>
        <taxon>Alcanivoracaceae</taxon>
        <taxon>Alloalcanivorax</taxon>
    </lineage>
</organism>
<dbReference type="HOGENOM" id="CLU_1976864_0_0_6"/>
<dbReference type="PATRIC" id="fig|930169.3.peg.2096"/>
<dbReference type="GeneID" id="94688099"/>
<reference evidence="3 4" key="1">
    <citation type="journal article" date="2012" name="J. Bacteriol.">
        <title>Complete genome sequence of Alcanivorax dieselolei type strain B5.</title>
        <authorList>
            <person name="Lai Q."/>
            <person name="Li W."/>
            <person name="Shao Z."/>
        </authorList>
    </citation>
    <scope>NUCLEOTIDE SEQUENCE [LARGE SCALE GENOMIC DNA]</scope>
    <source>
        <strain evidence="4">DSM 16502 / CGMCC 1.3690 / B-5</strain>
    </source>
</reference>
<dbReference type="RefSeq" id="WP_014994469.1">
    <property type="nucleotide sequence ID" value="NC_018691.1"/>
</dbReference>
<evidence type="ECO:0000313" key="4">
    <source>
        <dbReference type="Proteomes" id="UP000006286"/>
    </source>
</evidence>
<dbReference type="AlphaFoldDB" id="K0CCX4"/>
<gene>
    <name evidence="3" type="ordered locus">B5T_02124</name>
</gene>
<evidence type="ECO:0000313" key="3">
    <source>
        <dbReference type="EMBL" id="AFT70398.1"/>
    </source>
</evidence>
<accession>K0CCX4</accession>
<dbReference type="EMBL" id="CP003466">
    <property type="protein sequence ID" value="AFT70398.1"/>
    <property type="molecule type" value="Genomic_DNA"/>
</dbReference>
<dbReference type="Proteomes" id="UP000006286">
    <property type="component" value="Chromosome"/>
</dbReference>
<dbReference type="STRING" id="930169.B5T_02124"/>
<sequence length="126" mass="14118">MLFRPYTLRVITAALLLVIGGAASRVAVASDVNDAIQRRDLALLQQRLVDLQRVVDRLASRPVRHQTDAHAFRAGQRVFLDVDALHRDLQIVIDGIESYMAPPRLPPRRPTPLSGDYLTDTAVERQ</sequence>
<dbReference type="OrthoDB" id="6080803at2"/>
<feature type="chain" id="PRO_5003829510" description="RAQPRD family integrative conjugative element protein" evidence="2">
    <location>
        <begin position="30"/>
        <end position="126"/>
    </location>
</feature>
<protein>
    <recommendedName>
        <fullName evidence="5">RAQPRD family integrative conjugative element protein</fullName>
    </recommendedName>
</protein>
<evidence type="ECO:0000256" key="2">
    <source>
        <dbReference type="SAM" id="SignalP"/>
    </source>
</evidence>
<evidence type="ECO:0000256" key="1">
    <source>
        <dbReference type="SAM" id="MobiDB-lite"/>
    </source>
</evidence>
<feature type="signal peptide" evidence="2">
    <location>
        <begin position="1"/>
        <end position="29"/>
    </location>
</feature>
<feature type="region of interest" description="Disordered" evidence="1">
    <location>
        <begin position="101"/>
        <end position="126"/>
    </location>
</feature>
<evidence type="ECO:0008006" key="5">
    <source>
        <dbReference type="Google" id="ProtNLM"/>
    </source>
</evidence>
<dbReference type="InterPro" id="IPR019110">
    <property type="entry name" value="Uncharacterised_RAQPRD"/>
</dbReference>
<dbReference type="KEGG" id="adi:B5T_02124"/>
<proteinExistence type="predicted"/>
<name>K0CCX4_ALCDB</name>